<evidence type="ECO:0000313" key="1">
    <source>
        <dbReference type="EMBL" id="GAA2019121.1"/>
    </source>
</evidence>
<organism evidence="1 2">
    <name type="scientific">Catenulispora yoronensis</name>
    <dbReference type="NCBI Taxonomy" id="450799"/>
    <lineage>
        <taxon>Bacteria</taxon>
        <taxon>Bacillati</taxon>
        <taxon>Actinomycetota</taxon>
        <taxon>Actinomycetes</taxon>
        <taxon>Catenulisporales</taxon>
        <taxon>Catenulisporaceae</taxon>
        <taxon>Catenulispora</taxon>
    </lineage>
</organism>
<name>A0ABP5F715_9ACTN</name>
<gene>
    <name evidence="1" type="ORF">GCM10009839_14370</name>
</gene>
<evidence type="ECO:0000313" key="2">
    <source>
        <dbReference type="Proteomes" id="UP001500751"/>
    </source>
</evidence>
<dbReference type="Proteomes" id="UP001500751">
    <property type="component" value="Unassembled WGS sequence"/>
</dbReference>
<protein>
    <submittedName>
        <fullName evidence="1">Uncharacterized protein</fullName>
    </submittedName>
</protein>
<reference evidence="2" key="1">
    <citation type="journal article" date="2019" name="Int. J. Syst. Evol. Microbiol.">
        <title>The Global Catalogue of Microorganisms (GCM) 10K type strain sequencing project: providing services to taxonomists for standard genome sequencing and annotation.</title>
        <authorList>
            <consortium name="The Broad Institute Genomics Platform"/>
            <consortium name="The Broad Institute Genome Sequencing Center for Infectious Disease"/>
            <person name="Wu L."/>
            <person name="Ma J."/>
        </authorList>
    </citation>
    <scope>NUCLEOTIDE SEQUENCE [LARGE SCALE GENOMIC DNA]</scope>
    <source>
        <strain evidence="2">JCM 16014</strain>
    </source>
</reference>
<sequence>MTLRPDDPPGARFNYYPGPPLPDQWSYIVDDYAIAYGPGTWPFWRRPPNGRHLEPASMRVAPDSQFVAWGHEYVTVRPDPDFLGFLTADLNLEIRRQVTVRTRIRLDVRERTYSIDTRCPASLRAQAEAKAAKLLDLIAAAVAERDAGQAAPVTAADMFRPAPED</sequence>
<dbReference type="EMBL" id="BAAAQN010000006">
    <property type="protein sequence ID" value="GAA2019121.1"/>
    <property type="molecule type" value="Genomic_DNA"/>
</dbReference>
<dbReference type="RefSeq" id="WP_344664712.1">
    <property type="nucleotide sequence ID" value="NZ_BAAAQN010000006.1"/>
</dbReference>
<proteinExistence type="predicted"/>
<keyword evidence="2" id="KW-1185">Reference proteome</keyword>
<accession>A0ABP5F715</accession>
<comment type="caution">
    <text evidence="1">The sequence shown here is derived from an EMBL/GenBank/DDBJ whole genome shotgun (WGS) entry which is preliminary data.</text>
</comment>